<proteinExistence type="predicted"/>
<dbReference type="STRING" id="659014.SAMN04487996_12287"/>
<gene>
    <name evidence="1" type="ORF">SAMN04487996_12287</name>
</gene>
<accession>A0A1G7WL66</accession>
<dbReference type="EMBL" id="FNAN01000022">
    <property type="protein sequence ID" value="SDG72624.1"/>
    <property type="molecule type" value="Genomic_DNA"/>
</dbReference>
<protein>
    <submittedName>
        <fullName evidence="1">Uncharacterized protein</fullName>
    </submittedName>
</protein>
<dbReference type="AlphaFoldDB" id="A0A1G7WL66"/>
<organism evidence="1 2">
    <name type="scientific">Dyadobacter soli</name>
    <dbReference type="NCBI Taxonomy" id="659014"/>
    <lineage>
        <taxon>Bacteria</taxon>
        <taxon>Pseudomonadati</taxon>
        <taxon>Bacteroidota</taxon>
        <taxon>Cytophagia</taxon>
        <taxon>Cytophagales</taxon>
        <taxon>Spirosomataceae</taxon>
        <taxon>Dyadobacter</taxon>
    </lineage>
</organism>
<sequence length="115" mass="13489">MDDIFEYYQSQIKACMILAYEKNLTSKAVYVAGINSLRYFEMQIIGADGVKTFYIGQDSHIGLPIMRQRFQASYRESDYKWNLRSVTILTEALKDLHLYFDHLNDENLHKNGTDH</sequence>
<dbReference type="Proteomes" id="UP000198748">
    <property type="component" value="Unassembled WGS sequence"/>
</dbReference>
<keyword evidence="2" id="KW-1185">Reference proteome</keyword>
<name>A0A1G7WL66_9BACT</name>
<reference evidence="2" key="1">
    <citation type="submission" date="2016-10" db="EMBL/GenBank/DDBJ databases">
        <authorList>
            <person name="Varghese N."/>
            <person name="Submissions S."/>
        </authorList>
    </citation>
    <scope>NUCLEOTIDE SEQUENCE [LARGE SCALE GENOMIC DNA]</scope>
    <source>
        <strain evidence="2">DSM 25329</strain>
    </source>
</reference>
<evidence type="ECO:0000313" key="1">
    <source>
        <dbReference type="EMBL" id="SDG72624.1"/>
    </source>
</evidence>
<evidence type="ECO:0000313" key="2">
    <source>
        <dbReference type="Proteomes" id="UP000198748"/>
    </source>
</evidence>